<accession>A0ABX5C0K5</accession>
<evidence type="ECO:0000259" key="1">
    <source>
        <dbReference type="SMART" id="SM00974"/>
    </source>
</evidence>
<gene>
    <name evidence="2" type="ORF">VRHSUH09_04570</name>
</gene>
<dbReference type="EMBL" id="PPCX01000008">
    <property type="protein sequence ID" value="PQL12889.1"/>
    <property type="molecule type" value="Genomic_DNA"/>
</dbReference>
<reference evidence="2 3" key="1">
    <citation type="submission" date="2018-01" db="EMBL/GenBank/DDBJ databases">
        <title>Draft genome sequences of clinical isolates and type strains of oral Veillonella including Veillonella infantum sp., nov.</title>
        <authorList>
            <person name="Mashima I."/>
            <person name="Liao Y.-C."/>
            <person name="Sabharwal A."/>
            <person name="Haase E.M."/>
            <person name="Nakazawa F."/>
            <person name="Scannapieco F.A."/>
        </authorList>
    </citation>
    <scope>NUCLEOTIDE SEQUENCE [LARGE SCALE GENOMIC DNA]</scope>
    <source>
        <strain evidence="2 3">JCM 15642</strain>
    </source>
</reference>
<name>A0ABX5C0K5_9FIRM</name>
<comment type="caution">
    <text evidence="2">The sequence shown here is derived from an EMBL/GenBank/DDBJ whole genome shotgun (WGS) entry which is preliminary data.</text>
</comment>
<evidence type="ECO:0000313" key="3">
    <source>
        <dbReference type="Proteomes" id="UP000238774"/>
    </source>
</evidence>
<proteinExistence type="predicted"/>
<evidence type="ECO:0000313" key="2">
    <source>
        <dbReference type="EMBL" id="PQL12889.1"/>
    </source>
</evidence>
<protein>
    <recommendedName>
        <fullName evidence="1">Bacteriophage T5 Orf172 DNA-binding domain-containing protein</fullName>
    </recommendedName>
</protein>
<dbReference type="Proteomes" id="UP000238774">
    <property type="component" value="Unassembled WGS sequence"/>
</dbReference>
<dbReference type="Pfam" id="PF14267">
    <property type="entry name" value="DUF4357"/>
    <property type="match status" value="1"/>
</dbReference>
<dbReference type="InterPro" id="IPR025579">
    <property type="entry name" value="DUF4357"/>
</dbReference>
<feature type="domain" description="Bacteriophage T5 Orf172 DNA-binding" evidence="1">
    <location>
        <begin position="11"/>
        <end position="92"/>
    </location>
</feature>
<sequence length="221" mass="24987">MAIGIIYIMSTVVPGLIKIGKTGIDNFERRMYNLERHGYNNVVGLKREFAIELDDYDEKEKLLDDIFSKSRVLNSELFALDLDLVIQLLSSFEGRQVYPVDRTKETTFDEATKARAVKVDWEKVPDGYYYLNETRKGFGVVTATMKVEDGMFTVLKGSICAPTKSEWMPDARKSALIENDTLLEDVSCNSPSTAGWVVLGNANNGWTVWKNESGDSIDIYR</sequence>
<dbReference type="RefSeq" id="WP_105081515.1">
    <property type="nucleotide sequence ID" value="NZ_PPCX01000008.1"/>
</dbReference>
<keyword evidence="3" id="KW-1185">Reference proteome</keyword>
<dbReference type="InterPro" id="IPR018306">
    <property type="entry name" value="Phage_T5_Orf172_DNA-bd"/>
</dbReference>
<dbReference type="SMART" id="SM00974">
    <property type="entry name" value="T5orf172"/>
    <property type="match status" value="1"/>
</dbReference>
<organism evidence="2 3">
    <name type="scientific">Veillonella rogosae JCM 15642</name>
    <dbReference type="NCBI Taxonomy" id="1298595"/>
    <lineage>
        <taxon>Bacteria</taxon>
        <taxon>Bacillati</taxon>
        <taxon>Bacillota</taxon>
        <taxon>Negativicutes</taxon>
        <taxon>Veillonellales</taxon>
        <taxon>Veillonellaceae</taxon>
        <taxon>Veillonella</taxon>
    </lineage>
</organism>